<keyword evidence="16" id="KW-1185">Reference proteome</keyword>
<dbReference type="GO" id="GO:0004674">
    <property type="term" value="F:protein serine/threonine kinase activity"/>
    <property type="evidence" value="ECO:0007669"/>
    <property type="project" value="UniProtKB-KW"/>
</dbReference>
<dbReference type="GO" id="GO:0090404">
    <property type="term" value="C:pollen tube tip"/>
    <property type="evidence" value="ECO:0007669"/>
    <property type="project" value="UniProtKB-ARBA"/>
</dbReference>
<evidence type="ECO:0000256" key="13">
    <source>
        <dbReference type="SAM" id="MobiDB-lite"/>
    </source>
</evidence>
<keyword evidence="6 11" id="KW-0547">Nucleotide-binding</keyword>
<dbReference type="Pfam" id="PF00069">
    <property type="entry name" value="Pkinase"/>
    <property type="match status" value="1"/>
</dbReference>
<dbReference type="PANTHER" id="PTHR47985">
    <property type="entry name" value="OS07G0668900 PROTEIN"/>
    <property type="match status" value="1"/>
</dbReference>
<keyword evidence="8 11" id="KW-0067">ATP-binding</keyword>
<dbReference type="GO" id="GO:0005886">
    <property type="term" value="C:plasma membrane"/>
    <property type="evidence" value="ECO:0007669"/>
    <property type="project" value="UniProtKB-SubCell"/>
</dbReference>
<dbReference type="InterPro" id="IPR000719">
    <property type="entry name" value="Prot_kinase_dom"/>
</dbReference>
<dbReference type="InterPro" id="IPR011009">
    <property type="entry name" value="Kinase-like_dom_sf"/>
</dbReference>
<feature type="compositionally biased region" description="Basic and acidic residues" evidence="13">
    <location>
        <begin position="79"/>
        <end position="93"/>
    </location>
</feature>
<keyword evidence="9" id="KW-0472">Membrane</keyword>
<dbReference type="FunFam" id="1.10.510.10:FF:000032">
    <property type="entry name" value="Serine/threonine-protein kinase PBS1"/>
    <property type="match status" value="1"/>
</dbReference>
<evidence type="ECO:0000256" key="5">
    <source>
        <dbReference type="ARBA" id="ARBA00022679"/>
    </source>
</evidence>
<evidence type="ECO:0000256" key="8">
    <source>
        <dbReference type="ARBA" id="ARBA00022840"/>
    </source>
</evidence>
<dbReference type="AlphaFoldDB" id="A0A9Q1GVP2"/>
<accession>A0A9Q1GVP2</accession>
<dbReference type="GO" id="GO:0010183">
    <property type="term" value="P:pollen tube guidance"/>
    <property type="evidence" value="ECO:0007669"/>
    <property type="project" value="UniProtKB-ARBA"/>
</dbReference>
<evidence type="ECO:0000313" key="15">
    <source>
        <dbReference type="EMBL" id="KAJ8426054.1"/>
    </source>
</evidence>
<name>A0A9Q1GVP2_9CARY</name>
<dbReference type="FunFam" id="3.30.200.20:FF:000266">
    <property type="entry name" value="probable serine/threonine-protein kinase RLCKVII"/>
    <property type="match status" value="1"/>
</dbReference>
<dbReference type="Gene3D" id="1.10.510.10">
    <property type="entry name" value="Transferase(Phosphotransferase) domain 1"/>
    <property type="match status" value="1"/>
</dbReference>
<evidence type="ECO:0000256" key="9">
    <source>
        <dbReference type="ARBA" id="ARBA00023136"/>
    </source>
</evidence>
<evidence type="ECO:0000256" key="11">
    <source>
        <dbReference type="PROSITE-ProRule" id="PRU10141"/>
    </source>
</evidence>
<protein>
    <recommendedName>
        <fullName evidence="14">Protein kinase domain-containing protein</fullName>
    </recommendedName>
</protein>
<keyword evidence="5" id="KW-0808">Transferase</keyword>
<evidence type="ECO:0000256" key="1">
    <source>
        <dbReference type="ARBA" id="ARBA00004193"/>
    </source>
</evidence>
<dbReference type="PROSITE" id="PS50011">
    <property type="entry name" value="PROTEIN_KINASE_DOM"/>
    <property type="match status" value="1"/>
</dbReference>
<comment type="similarity">
    <text evidence="2">Belongs to the protein kinase superfamily. Ser/Thr protein kinase family.</text>
</comment>
<feature type="binding site" evidence="11">
    <location>
        <position position="160"/>
    </location>
    <ligand>
        <name>ATP</name>
        <dbReference type="ChEBI" id="CHEBI:30616"/>
    </ligand>
</feature>
<dbReference type="InterPro" id="IPR008271">
    <property type="entry name" value="Ser/Thr_kinase_AS"/>
</dbReference>
<evidence type="ECO:0000256" key="2">
    <source>
        <dbReference type="ARBA" id="ARBA00008684"/>
    </source>
</evidence>
<dbReference type="GO" id="GO:0005524">
    <property type="term" value="F:ATP binding"/>
    <property type="evidence" value="ECO:0007669"/>
    <property type="project" value="UniProtKB-UniRule"/>
</dbReference>
<sequence>MGCFFWCSRNSNKKKKSDSNDPKAQVVIGFKAIAQDQDYNPSTPSGYSHVCNAVSSSYFHIGGVICSLADASTFNRRSDCKKDVNGKGKENEHASPSSSAKAPNIKVESNTSSSKVRIFAYQQLVDATENFRSDCFLGEGGFGRVYKGQLADTNKVVAIKQLDHNGLQGIREFVVEVLILSQTDHPNLMKLMGYCAERDQRLLVYEYMPLGSLEHYLHDKRPKQKALDWNTRMKIAAGVARAIEYLHDKMKPPIIYRDLKCSNILLAEDYHPKLSDFGLAKVGPVGEKTHVSTRVMGKYGYCAPEYAMTGQLTFKSDVFSVGVVLLEIVTGRKAIDNTKDAGEQNLVAWARPMFKDKRKFGQMADPALKGGYPIRGLYQALAVAAMCIQEQPNMRPPVSDVVTALNYLASQNYDPQLHSFQYQRTS</sequence>
<feature type="compositionally biased region" description="Polar residues" evidence="13">
    <location>
        <begin position="94"/>
        <end position="108"/>
    </location>
</feature>
<gene>
    <name evidence="15" type="ORF">Cgig2_011271</name>
</gene>
<evidence type="ECO:0000256" key="7">
    <source>
        <dbReference type="ARBA" id="ARBA00022777"/>
    </source>
</evidence>
<proteinExistence type="inferred from homology"/>
<dbReference type="InterPro" id="IPR017441">
    <property type="entry name" value="Protein_kinase_ATP_BS"/>
</dbReference>
<dbReference type="Gene3D" id="3.30.200.20">
    <property type="entry name" value="Phosphorylase Kinase, domain 1"/>
    <property type="match status" value="1"/>
</dbReference>
<dbReference type="CDD" id="cd14066">
    <property type="entry name" value="STKc_IRAK"/>
    <property type="match status" value="1"/>
</dbReference>
<comment type="caution">
    <text evidence="15">The sequence shown here is derived from an EMBL/GenBank/DDBJ whole genome shotgun (WGS) entry which is preliminary data.</text>
</comment>
<reference evidence="15" key="1">
    <citation type="submission" date="2022-04" db="EMBL/GenBank/DDBJ databases">
        <title>Carnegiea gigantea Genome sequencing and assembly v2.</title>
        <authorList>
            <person name="Copetti D."/>
            <person name="Sanderson M.J."/>
            <person name="Burquez A."/>
            <person name="Wojciechowski M.F."/>
        </authorList>
    </citation>
    <scope>NUCLEOTIDE SEQUENCE</scope>
    <source>
        <strain evidence="15">SGP5-SGP5p</strain>
        <tissue evidence="15">Aerial part</tissue>
    </source>
</reference>
<dbReference type="PROSITE" id="PS00108">
    <property type="entry name" value="PROTEIN_KINASE_ST"/>
    <property type="match status" value="1"/>
</dbReference>
<dbReference type="SMART" id="SM00220">
    <property type="entry name" value="S_TKc"/>
    <property type="match status" value="1"/>
</dbReference>
<keyword evidence="3" id="KW-1003">Cell membrane</keyword>
<evidence type="ECO:0000259" key="14">
    <source>
        <dbReference type="PROSITE" id="PS50011"/>
    </source>
</evidence>
<keyword evidence="7" id="KW-0418">Kinase</keyword>
<comment type="subcellular location">
    <subcellularLocation>
        <location evidence="1">Cell membrane</location>
        <topology evidence="1">Lipid-anchor</topology>
    </subcellularLocation>
</comment>
<feature type="domain" description="Protein kinase" evidence="14">
    <location>
        <begin position="131"/>
        <end position="408"/>
    </location>
</feature>
<organism evidence="15 16">
    <name type="scientific">Carnegiea gigantea</name>
    <dbReference type="NCBI Taxonomy" id="171969"/>
    <lineage>
        <taxon>Eukaryota</taxon>
        <taxon>Viridiplantae</taxon>
        <taxon>Streptophyta</taxon>
        <taxon>Embryophyta</taxon>
        <taxon>Tracheophyta</taxon>
        <taxon>Spermatophyta</taxon>
        <taxon>Magnoliopsida</taxon>
        <taxon>eudicotyledons</taxon>
        <taxon>Gunneridae</taxon>
        <taxon>Pentapetalae</taxon>
        <taxon>Caryophyllales</taxon>
        <taxon>Cactineae</taxon>
        <taxon>Cactaceae</taxon>
        <taxon>Cactoideae</taxon>
        <taxon>Echinocereeae</taxon>
        <taxon>Carnegiea</taxon>
    </lineage>
</organism>
<dbReference type="SUPFAM" id="SSF56112">
    <property type="entry name" value="Protein kinase-like (PK-like)"/>
    <property type="match status" value="1"/>
</dbReference>
<dbReference type="PROSITE" id="PS00107">
    <property type="entry name" value="PROTEIN_KINASE_ATP"/>
    <property type="match status" value="1"/>
</dbReference>
<dbReference type="Proteomes" id="UP001153076">
    <property type="component" value="Unassembled WGS sequence"/>
</dbReference>
<evidence type="ECO:0000313" key="16">
    <source>
        <dbReference type="Proteomes" id="UP001153076"/>
    </source>
</evidence>
<evidence type="ECO:0000256" key="10">
    <source>
        <dbReference type="ARBA" id="ARBA00023288"/>
    </source>
</evidence>
<evidence type="ECO:0000256" key="3">
    <source>
        <dbReference type="ARBA" id="ARBA00022475"/>
    </source>
</evidence>
<evidence type="ECO:0000256" key="12">
    <source>
        <dbReference type="RuleBase" id="RU000304"/>
    </source>
</evidence>
<dbReference type="PANTHER" id="PTHR47985:SF41">
    <property type="entry name" value="SERINE_THREONINE-PROTEIN KINASE PBL5-RELATED"/>
    <property type="match status" value="1"/>
</dbReference>
<evidence type="ECO:0000256" key="4">
    <source>
        <dbReference type="ARBA" id="ARBA00022527"/>
    </source>
</evidence>
<dbReference type="OrthoDB" id="4062651at2759"/>
<keyword evidence="4 12" id="KW-0723">Serine/threonine-protein kinase</keyword>
<dbReference type="EMBL" id="JAKOGI010001355">
    <property type="protein sequence ID" value="KAJ8426054.1"/>
    <property type="molecule type" value="Genomic_DNA"/>
</dbReference>
<feature type="region of interest" description="Disordered" evidence="13">
    <location>
        <begin position="79"/>
        <end position="108"/>
    </location>
</feature>
<evidence type="ECO:0000256" key="6">
    <source>
        <dbReference type="ARBA" id="ARBA00022741"/>
    </source>
</evidence>
<keyword evidence="10" id="KW-0449">Lipoprotein</keyword>